<proteinExistence type="predicted"/>
<feature type="compositionally biased region" description="Basic and acidic residues" evidence="1">
    <location>
        <begin position="394"/>
        <end position="404"/>
    </location>
</feature>
<evidence type="ECO:0000259" key="2">
    <source>
        <dbReference type="Pfam" id="PF14309"/>
    </source>
</evidence>
<keyword evidence="4" id="KW-1185">Reference proteome</keyword>
<feature type="compositionally biased region" description="Basic and acidic residues" evidence="1">
    <location>
        <begin position="1029"/>
        <end position="1048"/>
    </location>
</feature>
<feature type="region of interest" description="Disordered" evidence="1">
    <location>
        <begin position="12"/>
        <end position="37"/>
    </location>
</feature>
<feature type="compositionally biased region" description="Polar residues" evidence="1">
    <location>
        <begin position="513"/>
        <end position="524"/>
    </location>
</feature>
<dbReference type="Pfam" id="PF14309">
    <property type="entry name" value="DUF4378"/>
    <property type="match status" value="1"/>
</dbReference>
<dbReference type="Proteomes" id="UP001497512">
    <property type="component" value="Chromosome 8"/>
</dbReference>
<feature type="compositionally biased region" description="Basic and acidic residues" evidence="1">
    <location>
        <begin position="245"/>
        <end position="257"/>
    </location>
</feature>
<reference evidence="3" key="1">
    <citation type="submission" date="2024-02" db="EMBL/GenBank/DDBJ databases">
        <authorList>
            <consortium name="ELIXIR-Norway"/>
            <consortium name="Elixir Norway"/>
        </authorList>
    </citation>
    <scope>NUCLEOTIDE SEQUENCE</scope>
</reference>
<feature type="compositionally biased region" description="Basic and acidic residues" evidence="1">
    <location>
        <begin position="284"/>
        <end position="312"/>
    </location>
</feature>
<accession>A0ABP0V365</accession>
<feature type="compositionally biased region" description="Basic residues" evidence="1">
    <location>
        <begin position="1116"/>
        <end position="1133"/>
    </location>
</feature>
<feature type="compositionally biased region" description="Low complexity" evidence="1">
    <location>
        <begin position="918"/>
        <end position="928"/>
    </location>
</feature>
<feature type="compositionally biased region" description="Basic and acidic residues" evidence="1">
    <location>
        <begin position="476"/>
        <end position="498"/>
    </location>
</feature>
<feature type="compositionally biased region" description="Basic residues" evidence="1">
    <location>
        <begin position="656"/>
        <end position="668"/>
    </location>
</feature>
<feature type="compositionally biased region" description="Basic residues" evidence="1">
    <location>
        <begin position="968"/>
        <end position="978"/>
    </location>
</feature>
<dbReference type="EMBL" id="OZ019900">
    <property type="protein sequence ID" value="CAK9235575.1"/>
    <property type="molecule type" value="Genomic_DNA"/>
</dbReference>
<sequence length="1702" mass="190794">MTGIFQIFGWHKGRKNGTKNNKTNNNNDNEEPGPKVNAAAPTYYMFHDPAQRVAYDPAEHPHKQAQISRNSVDLQRASIDNSDVVSSDSLSILGELQRVAEQKLQVSRLSLDSKPRPYVFPDARDESPHGSSKSANEQGQQAYDTAASLFETSTFSRDSVNAKYSSKEGWNLPPRDMRGVSTATKRKEKSRVPLDNSRDFLPSSVDINHFDPKAAVSLQNVADIRDHAKLAPQQWRKGTQSSVEEDPHHSSVTRDLHQPSPFGEPGQCFAESSHAVPLSQGYKESIRANEIKDSPSHHSSEKSWRDSSRRSVEVSQGNPADIRELAKLAQEWRRVSKAIVQQDPHHVGIMGDPPHRSPIVKETGKYSSEGRHAHSQLQDFEEAMRTIDFMESQRTSEKPSRDVSRNSVEWSPRSTTDIRDLARLAQQWRKGPQLAAEDFYNCITSRHSHRSSSDKEPGQYSMESNHATRQSQDFKGSMRDIDFRDRQNWRDTSRNSVEGRDQAHLVSFTSHLSVDSRKYQSSTPLPLFDGRDEPRASSFQSPKASMGNSSPQAISRVKSSSMMSNSSVESRRRGQSVVARLMGLEMLPPDSDLVSRSENASSRMGKSLHNLVNSTPLVEPESPASDQDRLHSHLSQVAQQLKEISAKSRQVSLPKAKVKVNSRPRSRSRSSSPAPGQHEGDLYNIEHRQLQQKASDLRQQEEKGGQKPYPKQPMSPKHLQVEAMPFVLKKSKKGHHHNEGLLYGDMDQQLHQLCLKNAIQERKTLRQILEAMYLKGLLHQSHNKDILNAKSARMQRTLQDAQSPSREAKQMSSSMASNLARLERLDLEYQDILEFQNMRKEDNKLQKEASLEVNHSGEASIVVMKPLGHQTTTPIPIALSPLHQTRDVENMPSWGGSRKSTVTLTPHAGSYREKSSESSESSSNEGWSATGWPLNRSRPLGPNPSLRTNPQVPSDHYNSEERVGGLRNSRRARRKARASSKFATLDVGFGLNASLAVPPLHGQEHTSLSSRGPVFPDSRAYGKSGSGVFERERLHEENERPASEDKTKSRAPARSPSHDYGLIRRGGDDKDTICILGDSRLEGNPDSSYPQRALIRLPSANQESSGKVPLEVDLLRHRRKSGKSSHSRRKTRSSHSPDIPAVVSPTKADNCHFHSNTLNSDHMLIDDQGSHLIVDQATPLETSAASPLSLTPRSIGAKPTKVMEEEQESQFLVTPEMSKAINQGGEGANALIIHISSSGCSIDGSQDAKVEIQELSEELSLLKQEYIEEVGHLDDGTNHASPVSVLETVSFQEEESSLSPKSVQSSAFTHDEGNLHSTETDRSYNAVEAICSPVAEKLTLFGTEALEKICISQSEVVWSMDLEDQEDYLSRCDIKLQLPVLVEREERVINAGSYLENQSEERAYVNDLLVMSGLTEEVSSGINAKANKKCIDDIYTQTEDHFQLKESVRLENGEQGRKQERMYKQGVDQHLLFDCVNEILRRRIEPFLSPQPWGKPYLGRKPAGQQLVQEVWDELQDLHCPLVDAYDALYAILQKDYTRKEFQWLDFSVEIGEVGFQLADMILEEIVEAAVQDVTEMCTSLQKHSPPAGGHGNGETTMWTVLKQSPPPGENDNAEMAMCTVQKYLPLLPRQDDTLEMAMCTVKKHSLLPSREDENTEMVMCTPQKHLPLPPREDDNAEKRRKELVEKTKRDLLAWRVQYQEV</sequence>
<feature type="compositionally biased region" description="Polar residues" evidence="1">
    <location>
        <begin position="129"/>
        <end position="142"/>
    </location>
</feature>
<dbReference type="InterPro" id="IPR025486">
    <property type="entry name" value="DUF4378"/>
</dbReference>
<feature type="region of interest" description="Disordered" evidence="1">
    <location>
        <begin position="163"/>
        <end position="202"/>
    </location>
</feature>
<feature type="compositionally biased region" description="Polar residues" evidence="1">
    <location>
        <begin position="461"/>
        <end position="474"/>
    </location>
</feature>
<protein>
    <recommendedName>
        <fullName evidence="2">DUF4378 domain-containing protein</fullName>
    </recommendedName>
</protein>
<feature type="compositionally biased region" description="Low complexity" evidence="1">
    <location>
        <begin position="18"/>
        <end position="27"/>
    </location>
</feature>
<feature type="compositionally biased region" description="Polar residues" evidence="1">
    <location>
        <begin position="1295"/>
        <end position="1308"/>
    </location>
</feature>
<evidence type="ECO:0000313" key="4">
    <source>
        <dbReference type="Proteomes" id="UP001497512"/>
    </source>
</evidence>
<feature type="region of interest" description="Disordered" evidence="1">
    <location>
        <begin position="1096"/>
        <end position="1149"/>
    </location>
</feature>
<dbReference type="PANTHER" id="PTHR31680">
    <property type="entry name" value="LONGIFOLIA PROTEIN"/>
    <property type="match status" value="1"/>
</dbReference>
<feature type="compositionally biased region" description="Basic and acidic residues" evidence="1">
    <location>
        <begin position="678"/>
        <end position="705"/>
    </location>
</feature>
<feature type="compositionally biased region" description="Low complexity" evidence="1">
    <location>
        <begin position="555"/>
        <end position="568"/>
    </location>
</feature>
<gene>
    <name evidence="3" type="ORF">CSSPTR1EN2_LOCUS22785</name>
</gene>
<dbReference type="InterPro" id="IPR033334">
    <property type="entry name" value="LNG1/2"/>
</dbReference>
<feature type="region of interest" description="Disordered" evidence="1">
    <location>
        <begin position="513"/>
        <end position="575"/>
    </location>
</feature>
<feature type="region of interest" description="Disordered" evidence="1">
    <location>
        <begin position="447"/>
        <end position="498"/>
    </location>
</feature>
<feature type="compositionally biased region" description="Polar residues" evidence="1">
    <location>
        <begin position="405"/>
        <end position="414"/>
    </location>
</feature>
<feature type="compositionally biased region" description="Basic and acidic residues" evidence="1">
    <location>
        <begin position="1309"/>
        <end position="1319"/>
    </location>
</feature>
<feature type="region of interest" description="Disordered" evidence="1">
    <location>
        <begin position="113"/>
        <end position="142"/>
    </location>
</feature>
<organism evidence="3 4">
    <name type="scientific">Sphagnum troendelagicum</name>
    <dbReference type="NCBI Taxonomy" id="128251"/>
    <lineage>
        <taxon>Eukaryota</taxon>
        <taxon>Viridiplantae</taxon>
        <taxon>Streptophyta</taxon>
        <taxon>Embryophyta</taxon>
        <taxon>Bryophyta</taxon>
        <taxon>Sphagnophytina</taxon>
        <taxon>Sphagnopsida</taxon>
        <taxon>Sphagnales</taxon>
        <taxon>Sphagnaceae</taxon>
        <taxon>Sphagnum</taxon>
    </lineage>
</organism>
<dbReference type="PANTHER" id="PTHR31680:SF4">
    <property type="entry name" value="LONGIFOLIA PROTEIN"/>
    <property type="match status" value="1"/>
</dbReference>
<feature type="domain" description="DUF4378" evidence="2">
    <location>
        <begin position="1403"/>
        <end position="1568"/>
    </location>
</feature>
<feature type="region of interest" description="Disordered" evidence="1">
    <location>
        <begin position="645"/>
        <end position="716"/>
    </location>
</feature>
<feature type="region of interest" description="Disordered" evidence="1">
    <location>
        <begin position="1295"/>
        <end position="1319"/>
    </location>
</feature>
<feature type="compositionally biased region" description="Polar residues" evidence="1">
    <location>
        <begin position="537"/>
        <end position="553"/>
    </location>
</feature>
<feature type="region of interest" description="Disordered" evidence="1">
    <location>
        <begin position="391"/>
        <end position="414"/>
    </location>
</feature>
<feature type="region of interest" description="Disordered" evidence="1">
    <location>
        <begin position="874"/>
        <end position="980"/>
    </location>
</feature>
<evidence type="ECO:0000313" key="3">
    <source>
        <dbReference type="EMBL" id="CAK9235575.1"/>
    </source>
</evidence>
<feature type="region of interest" description="Disordered" evidence="1">
    <location>
        <begin position="1002"/>
        <end position="1066"/>
    </location>
</feature>
<feature type="region of interest" description="Disordered" evidence="1">
    <location>
        <begin position="231"/>
        <end position="318"/>
    </location>
</feature>
<name>A0ABP0V365_9BRYO</name>
<evidence type="ECO:0000256" key="1">
    <source>
        <dbReference type="SAM" id="MobiDB-lite"/>
    </source>
</evidence>